<gene>
    <name evidence="1" type="ORF">G7058_10715</name>
</gene>
<dbReference type="KEGG" id="jpo:G7058_10715"/>
<dbReference type="AlphaFoldDB" id="A0A6G7WJT1"/>
<dbReference type="GO" id="GO:0016853">
    <property type="term" value="F:isomerase activity"/>
    <property type="evidence" value="ECO:0007669"/>
    <property type="project" value="UniProtKB-KW"/>
</dbReference>
<organism evidence="1 2">
    <name type="scientific">Jeotgalibaca porci</name>
    <dbReference type="NCBI Taxonomy" id="1868793"/>
    <lineage>
        <taxon>Bacteria</taxon>
        <taxon>Bacillati</taxon>
        <taxon>Bacillota</taxon>
        <taxon>Bacilli</taxon>
        <taxon>Lactobacillales</taxon>
        <taxon>Carnobacteriaceae</taxon>
        <taxon>Jeotgalibaca</taxon>
    </lineage>
</organism>
<proteinExistence type="predicted"/>
<dbReference type="Proteomes" id="UP000501830">
    <property type="component" value="Chromosome"/>
</dbReference>
<accession>A0A6G7WJT1</accession>
<dbReference type="InterPro" id="IPR036237">
    <property type="entry name" value="Xyl_isomerase-like_sf"/>
</dbReference>
<name>A0A6G7WJT1_9LACT</name>
<reference evidence="1 2" key="1">
    <citation type="journal article" date="2017" name="Int. J. Syst. Evol. Microbiol.">
        <title>Jeotgalibaca porci sp. nov. and Jeotgalibaca arthritidis sp. nov., isolated from pigs, and emended description of the genus Jeotgalibaca.</title>
        <authorList>
            <person name="Zamora L."/>
            <person name="Perez-Sancho M."/>
            <person name="Dominguez L."/>
            <person name="Fernandez-Garayzabal J.F."/>
            <person name="Vela A.I."/>
        </authorList>
    </citation>
    <scope>NUCLEOTIDE SEQUENCE [LARGE SCALE GENOMIC DNA]</scope>
    <source>
        <strain evidence="1 2">CCUG 69148</strain>
    </source>
</reference>
<evidence type="ECO:0000313" key="1">
    <source>
        <dbReference type="EMBL" id="QIK52477.1"/>
    </source>
</evidence>
<keyword evidence="2" id="KW-1185">Reference proteome</keyword>
<keyword evidence="1" id="KW-0413">Isomerase</keyword>
<protein>
    <submittedName>
        <fullName evidence="1">Sugar phosphate isomerase/epimerase</fullName>
    </submittedName>
</protein>
<dbReference type="RefSeq" id="WP_166063508.1">
    <property type="nucleotide sequence ID" value="NZ_CP049889.1"/>
</dbReference>
<evidence type="ECO:0000313" key="2">
    <source>
        <dbReference type="Proteomes" id="UP000501830"/>
    </source>
</evidence>
<dbReference type="SUPFAM" id="SSF51658">
    <property type="entry name" value="Xylose isomerase-like"/>
    <property type="match status" value="1"/>
</dbReference>
<dbReference type="GeneID" id="94553758"/>
<sequence>MIRLTGVNTLVFLDELENSTKRQWEYFQVLAEIGVPFVEVRREYFRDFKVELQETNKEAANSGLALLYSIPSSLFINKGVNPELGLYFEEAKAMGAIQVKLTMGSYETFADDMVSTVKSTLAKYPDIRLSIENDQSSEGGSPEALERFMETALQSGLKLGMTFDTGNFIYIGVDPLEAAKQLSKYVNYIHIKNVSSSEDGIALSLFEKGDIPIKQVLETLDNEERIIAAIEYPCGEKEQALSILKQEYRRITR</sequence>
<dbReference type="Gene3D" id="3.20.20.150">
    <property type="entry name" value="Divalent-metal-dependent TIM barrel enzymes"/>
    <property type="match status" value="1"/>
</dbReference>
<dbReference type="EMBL" id="CP049889">
    <property type="protein sequence ID" value="QIK52477.1"/>
    <property type="molecule type" value="Genomic_DNA"/>
</dbReference>